<dbReference type="InterPro" id="IPR036388">
    <property type="entry name" value="WH-like_DNA-bd_sf"/>
</dbReference>
<feature type="region of interest" description="Disordered" evidence="1">
    <location>
        <begin position="331"/>
        <end position="351"/>
    </location>
</feature>
<dbReference type="Gene3D" id="1.10.10.10">
    <property type="entry name" value="Winged helix-like DNA-binding domain superfamily/Winged helix DNA-binding domain"/>
    <property type="match status" value="1"/>
</dbReference>
<evidence type="ECO:0000313" key="2">
    <source>
        <dbReference type="EMBL" id="AKH48207.1"/>
    </source>
</evidence>
<name>A0A0F7L9Z4_9VIRU</name>
<feature type="compositionally biased region" description="Polar residues" evidence="1">
    <location>
        <begin position="175"/>
        <end position="186"/>
    </location>
</feature>
<evidence type="ECO:0000256" key="1">
    <source>
        <dbReference type="SAM" id="MobiDB-lite"/>
    </source>
</evidence>
<proteinExistence type="predicted"/>
<feature type="compositionally biased region" description="Basic and acidic residues" evidence="1">
    <location>
        <begin position="331"/>
        <end position="349"/>
    </location>
</feature>
<protein>
    <recommendedName>
        <fullName evidence="3">Bacteriophage lambda Replication protein O N-terminal domain-containing protein</fullName>
    </recommendedName>
</protein>
<sequence length="408" mass="45839">MPSGDTGRTTGTRDWPILRRCEWSRPTVTWLSFVRTRSRSSPMADVQPDRAMPVHRDILPALCLAKLSPSELKVALAVLRASWGWSETTTRHRLSQTMVARLTGITDRRQIRTAFTGLRLKGVLLLVGEYDPKACKPAEWAIVKDYESWEGGCADIPWRQAGGQTTPEGIEPPGSATSEPPGSNASEPPGANYPRQEAQDEAQLEAQGSLVSGDTQTTLVEIPKKKPKQTAAQRRRSEAVALIAEWYRLAGVEYDTTTATYTARVECALKHLPKFQNEWMTADLKALSEDDWWRGANDTGTDVFRVKGPTTFWGKQKAGIMQSRAVKYEALDRGDRGAEQESEHTDPPSERYPMWLENAVMIRIARERLQPADLTVEMLQLHPRIAEVSPEFQQRVLDDCAEQRGWKR</sequence>
<feature type="region of interest" description="Disordered" evidence="1">
    <location>
        <begin position="156"/>
        <end position="234"/>
    </location>
</feature>
<dbReference type="EMBL" id="KR029601">
    <property type="protein sequence ID" value="AKH48207.1"/>
    <property type="molecule type" value="Genomic_DNA"/>
</dbReference>
<organism evidence="2">
    <name type="scientific">uncultured marine virus</name>
    <dbReference type="NCBI Taxonomy" id="186617"/>
    <lineage>
        <taxon>Viruses</taxon>
        <taxon>environmental samples</taxon>
    </lineage>
</organism>
<reference evidence="2" key="2">
    <citation type="submission" date="2015-03" db="EMBL/GenBank/DDBJ databases">
        <authorList>
            <person name="Chow C.-E.T."/>
            <person name="Winget D.M."/>
            <person name="White R.A.III."/>
            <person name="Hallam S.J."/>
            <person name="Suttle C.A."/>
        </authorList>
    </citation>
    <scope>NUCLEOTIDE SEQUENCE</scope>
    <source>
        <strain evidence="2">Oxic1_6</strain>
    </source>
</reference>
<evidence type="ECO:0008006" key="3">
    <source>
        <dbReference type="Google" id="ProtNLM"/>
    </source>
</evidence>
<accession>A0A0F7L9Z4</accession>
<feature type="compositionally biased region" description="Polar residues" evidence="1">
    <location>
        <begin position="209"/>
        <end position="219"/>
    </location>
</feature>
<reference evidence="2" key="1">
    <citation type="journal article" date="2015" name="Front. Microbiol.">
        <title>Combining genomic sequencing methods to explore viral diversity and reveal potential virus-host interactions.</title>
        <authorList>
            <person name="Chow C.E."/>
            <person name="Winget D.M."/>
            <person name="White R.A.III."/>
            <person name="Hallam S.J."/>
            <person name="Suttle C.A."/>
        </authorList>
    </citation>
    <scope>NUCLEOTIDE SEQUENCE</scope>
    <source>
        <strain evidence="2">Oxic1_6</strain>
    </source>
</reference>